<dbReference type="EMBL" id="DS022304">
    <property type="protein sequence ID" value="OAJ40506.1"/>
    <property type="molecule type" value="Genomic_DNA"/>
</dbReference>
<dbReference type="InterPro" id="IPR020472">
    <property type="entry name" value="WD40_PAC1"/>
</dbReference>
<feature type="compositionally biased region" description="Acidic residues" evidence="4">
    <location>
        <begin position="162"/>
        <end position="172"/>
    </location>
</feature>
<feature type="region of interest" description="Disordered" evidence="4">
    <location>
        <begin position="144"/>
        <end position="172"/>
    </location>
</feature>
<dbReference type="OrthoDB" id="538223at2759"/>
<dbReference type="eggNOG" id="KOG0266">
    <property type="taxonomic scope" value="Eukaryota"/>
</dbReference>
<evidence type="ECO:0000256" key="1">
    <source>
        <dbReference type="ARBA" id="ARBA00022574"/>
    </source>
</evidence>
<dbReference type="AlphaFoldDB" id="A0A177WL16"/>
<dbReference type="PANTHER" id="PTHR44019">
    <property type="entry name" value="WD REPEAT-CONTAINING PROTEIN 55"/>
    <property type="match status" value="1"/>
</dbReference>
<feature type="repeat" description="WD" evidence="3">
    <location>
        <begin position="605"/>
        <end position="646"/>
    </location>
</feature>
<dbReference type="Pfam" id="PF00400">
    <property type="entry name" value="WD40"/>
    <property type="match status" value="4"/>
</dbReference>
<accession>A0A177WL16</accession>
<keyword evidence="2" id="KW-0677">Repeat</keyword>
<dbReference type="PROSITE" id="PS50294">
    <property type="entry name" value="WD_REPEATS_REGION"/>
    <property type="match status" value="3"/>
</dbReference>
<protein>
    <submittedName>
        <fullName evidence="5">Uncharacterized protein</fullName>
    </submittedName>
</protein>
<dbReference type="FunFam" id="2.130.10.10:FF:001906">
    <property type="entry name" value="Uncharacterized WD repeat-containing protein C343.04c"/>
    <property type="match status" value="1"/>
</dbReference>
<name>A0A177WL16_BATDL</name>
<evidence type="ECO:0000313" key="6">
    <source>
        <dbReference type="Proteomes" id="UP000077115"/>
    </source>
</evidence>
<gene>
    <name evidence="5" type="ORF">BDEG_24231</name>
</gene>
<feature type="region of interest" description="Disordered" evidence="4">
    <location>
        <begin position="190"/>
        <end position="239"/>
    </location>
</feature>
<feature type="compositionally biased region" description="Basic and acidic residues" evidence="4">
    <location>
        <begin position="152"/>
        <end position="161"/>
    </location>
</feature>
<evidence type="ECO:0000256" key="3">
    <source>
        <dbReference type="PROSITE-ProRule" id="PRU00221"/>
    </source>
</evidence>
<dbReference type="CDD" id="cd00200">
    <property type="entry name" value="WD40"/>
    <property type="match status" value="1"/>
</dbReference>
<dbReference type="SUPFAM" id="SSF50978">
    <property type="entry name" value="WD40 repeat-like"/>
    <property type="match status" value="1"/>
</dbReference>
<dbReference type="InterPro" id="IPR015943">
    <property type="entry name" value="WD40/YVTN_repeat-like_dom_sf"/>
</dbReference>
<dbReference type="PRINTS" id="PR00320">
    <property type="entry name" value="GPROTEINBRPT"/>
</dbReference>
<reference evidence="5 6" key="2">
    <citation type="submission" date="2016-05" db="EMBL/GenBank/DDBJ databases">
        <title>Lineage-specific infection strategies underlie the spectrum of fungal disease in amphibians.</title>
        <authorList>
            <person name="Cuomo C.A."/>
            <person name="Farrer R.A."/>
            <person name="James T."/>
            <person name="Longcore J."/>
            <person name="Birren B."/>
        </authorList>
    </citation>
    <scope>NUCLEOTIDE SEQUENCE [LARGE SCALE GENOMIC DNA]</scope>
    <source>
        <strain evidence="5 6">JEL423</strain>
    </source>
</reference>
<dbReference type="InterPro" id="IPR036322">
    <property type="entry name" value="WD40_repeat_dom_sf"/>
</dbReference>
<dbReference type="PROSITE" id="PS50082">
    <property type="entry name" value="WD_REPEATS_2"/>
    <property type="match status" value="3"/>
</dbReference>
<feature type="repeat" description="WD" evidence="3">
    <location>
        <begin position="563"/>
        <end position="604"/>
    </location>
</feature>
<feature type="compositionally biased region" description="Polar residues" evidence="4">
    <location>
        <begin position="285"/>
        <end position="305"/>
    </location>
</feature>
<feature type="repeat" description="WD" evidence="3">
    <location>
        <begin position="647"/>
        <end position="681"/>
    </location>
</feature>
<dbReference type="EMBL" id="DS022304">
    <property type="protein sequence ID" value="OAJ40507.1"/>
    <property type="molecule type" value="Genomic_DNA"/>
</dbReference>
<dbReference type="STRING" id="403673.A0A177WL16"/>
<proteinExistence type="predicted"/>
<dbReference type="InterPro" id="IPR050505">
    <property type="entry name" value="WDR55/POC1"/>
</dbReference>
<dbReference type="SMART" id="SM00320">
    <property type="entry name" value="WD40"/>
    <property type="match status" value="7"/>
</dbReference>
<dbReference type="PANTHER" id="PTHR44019:SF8">
    <property type="entry name" value="POC1 CENTRIOLAR PROTEIN HOMOLOG"/>
    <property type="match status" value="1"/>
</dbReference>
<dbReference type="InterPro" id="IPR019775">
    <property type="entry name" value="WD40_repeat_CS"/>
</dbReference>
<dbReference type="VEuPathDB" id="FungiDB:BDEG_24231"/>
<dbReference type="InterPro" id="IPR001680">
    <property type="entry name" value="WD40_rpt"/>
</dbReference>
<keyword evidence="1 3" id="KW-0853">WD repeat</keyword>
<evidence type="ECO:0000313" key="5">
    <source>
        <dbReference type="EMBL" id="OAJ40506.1"/>
    </source>
</evidence>
<evidence type="ECO:0000256" key="4">
    <source>
        <dbReference type="SAM" id="MobiDB-lite"/>
    </source>
</evidence>
<dbReference type="Gene3D" id="2.130.10.10">
    <property type="entry name" value="YVTN repeat-like/Quinoprotein amine dehydrogenase"/>
    <property type="match status" value="3"/>
</dbReference>
<sequence length="811" mass="91754">MSECLKLLYDLSQMSEPLNISILKHFFTQFNPSSSKSLHETIRFFNMKELESSDYRSAYHQFCDWLYGWSVSDATDYADLTASPSDYFRQRRVPRDIDMKLERERAEAIRLMKTFETLCSLSRRSLKKFYMDIEAEIPRLGQGLDTFTNKTNKGDSQHESDGGMDDTEPVDDVGSESVWAFSINNNEHNPLLGRNGIGITDDRQKDDGENSDECNESQTEDDDHDTDEDNQNVVINSGMKVRRRSKVGFELVKHSDNVGKRLADTIDDEYLETNLELADSIDKTISNSGKTSESVAKPKNTNETLDSLDHKSLSNPNSGLSLADKVDSFKDRLDARETAGKINQGGFSFMQSQELGKSANDAFAIGMPALISGDTLDDARRALQRDVNHVFAEVDRCTEYTLVCMTSILVVLSFAELLGEKDTYSKHCNLANELSIDFVSNTLKTVWDLLNKEIPGEATLALLRNPYTLRDMLKRIVGLREQIAHAPKNKIRRLYLKFLSLHDIFRSTDIHIFPNFISAHKEGAKCAVFSAFDSSLWLTGGYDCVIRISDIRSANNHICLAQYIGHKSIITDVHFTKKDSQIVSSSFDRTIKIWNAQQATVEKTLVGHTDAVTSCDVSVDERYIASGSTDSTVRFWDYNTGECITIIRKHTRWVKVVRFSSDGRHLATAGLDRRVYIWDIKILANSRSPTHSRCIDSFGDYVLDMAMCKSSLLLTTSRDSTIRLFNYMSGHELHSFSLAPSWACSVCFSNNGEYFATGSFDNNIIIFRTHDFAKMREIRAFNLGIMCVRFPRDMSYVVVGTTEGFVQQIPL</sequence>
<evidence type="ECO:0000256" key="2">
    <source>
        <dbReference type="ARBA" id="ARBA00022737"/>
    </source>
</evidence>
<organism evidence="5 6">
    <name type="scientific">Batrachochytrium dendrobatidis (strain JEL423)</name>
    <dbReference type="NCBI Taxonomy" id="403673"/>
    <lineage>
        <taxon>Eukaryota</taxon>
        <taxon>Fungi</taxon>
        <taxon>Fungi incertae sedis</taxon>
        <taxon>Chytridiomycota</taxon>
        <taxon>Chytridiomycota incertae sedis</taxon>
        <taxon>Chytridiomycetes</taxon>
        <taxon>Rhizophydiales</taxon>
        <taxon>Rhizophydiales incertae sedis</taxon>
        <taxon>Batrachochytrium</taxon>
    </lineage>
</organism>
<dbReference type="PROSITE" id="PS00678">
    <property type="entry name" value="WD_REPEATS_1"/>
    <property type="match status" value="1"/>
</dbReference>
<feature type="compositionally biased region" description="Acidic residues" evidence="4">
    <location>
        <begin position="209"/>
        <end position="230"/>
    </location>
</feature>
<reference evidence="5 6" key="1">
    <citation type="submission" date="2006-10" db="EMBL/GenBank/DDBJ databases">
        <title>The Genome Sequence of Batrachochytrium dendrobatidis JEL423.</title>
        <authorList>
            <consortium name="The Broad Institute Genome Sequencing Platform"/>
            <person name="Birren B."/>
            <person name="Lander E."/>
            <person name="Galagan J."/>
            <person name="Cuomo C."/>
            <person name="Devon K."/>
            <person name="Jaffe D."/>
            <person name="Butler J."/>
            <person name="Alvarez P."/>
            <person name="Gnerre S."/>
            <person name="Grabherr M."/>
            <person name="Kleber M."/>
            <person name="Mauceli E."/>
            <person name="Brockman W."/>
            <person name="Young S."/>
            <person name="LaButti K."/>
            <person name="Sykes S."/>
            <person name="DeCaprio D."/>
            <person name="Crawford M."/>
            <person name="Koehrsen M."/>
            <person name="Engels R."/>
            <person name="Montgomery P."/>
            <person name="Pearson M."/>
            <person name="Howarth C."/>
            <person name="Larson L."/>
            <person name="White J."/>
            <person name="O'Leary S."/>
            <person name="Kodira C."/>
            <person name="Zeng Q."/>
            <person name="Yandava C."/>
            <person name="Alvarado L."/>
            <person name="Longcore J."/>
            <person name="James T."/>
        </authorList>
    </citation>
    <scope>NUCLEOTIDE SEQUENCE [LARGE SCALE GENOMIC DNA]</scope>
    <source>
        <strain evidence="5 6">JEL423</strain>
    </source>
</reference>
<dbReference type="Proteomes" id="UP000077115">
    <property type="component" value="Unassembled WGS sequence"/>
</dbReference>
<feature type="region of interest" description="Disordered" evidence="4">
    <location>
        <begin position="285"/>
        <end position="317"/>
    </location>
</feature>